<dbReference type="PANTHER" id="PTHR48090:SF7">
    <property type="entry name" value="RFBJ PROTEIN"/>
    <property type="match status" value="1"/>
</dbReference>
<name>X1MDS3_9ZZZZ</name>
<evidence type="ECO:0000259" key="1">
    <source>
        <dbReference type="Pfam" id="PF00535"/>
    </source>
</evidence>
<dbReference type="Gene3D" id="3.90.550.10">
    <property type="entry name" value="Spore Coat Polysaccharide Biosynthesis Protein SpsA, Chain A"/>
    <property type="match status" value="1"/>
</dbReference>
<dbReference type="SUPFAM" id="SSF53448">
    <property type="entry name" value="Nucleotide-diphospho-sugar transferases"/>
    <property type="match status" value="1"/>
</dbReference>
<dbReference type="AlphaFoldDB" id="X1MDS3"/>
<dbReference type="InterPro" id="IPR029044">
    <property type="entry name" value="Nucleotide-diphossugar_trans"/>
</dbReference>
<accession>X1MDS3</accession>
<organism evidence="2">
    <name type="scientific">marine sediment metagenome</name>
    <dbReference type="NCBI Taxonomy" id="412755"/>
    <lineage>
        <taxon>unclassified sequences</taxon>
        <taxon>metagenomes</taxon>
        <taxon>ecological metagenomes</taxon>
    </lineage>
</organism>
<gene>
    <name evidence="2" type="ORF">S06H3_11021</name>
</gene>
<dbReference type="CDD" id="cd04179">
    <property type="entry name" value="DPM_DPG-synthase_like"/>
    <property type="match status" value="1"/>
</dbReference>
<dbReference type="InterPro" id="IPR001173">
    <property type="entry name" value="Glyco_trans_2-like"/>
</dbReference>
<dbReference type="Pfam" id="PF00535">
    <property type="entry name" value="Glycos_transf_2"/>
    <property type="match status" value="1"/>
</dbReference>
<evidence type="ECO:0000313" key="2">
    <source>
        <dbReference type="EMBL" id="GAI12835.1"/>
    </source>
</evidence>
<dbReference type="InterPro" id="IPR050256">
    <property type="entry name" value="Glycosyltransferase_2"/>
</dbReference>
<feature type="domain" description="Glycosyltransferase 2-like" evidence="1">
    <location>
        <begin position="9"/>
        <end position="128"/>
    </location>
</feature>
<proteinExistence type="predicted"/>
<protein>
    <recommendedName>
        <fullName evidence="1">Glycosyltransferase 2-like domain-containing protein</fullName>
    </recommendedName>
</protein>
<dbReference type="EMBL" id="BARV01005240">
    <property type="protein sequence ID" value="GAI12835.1"/>
    <property type="molecule type" value="Genomic_DNA"/>
</dbReference>
<comment type="caution">
    <text evidence="2">The sequence shown here is derived from an EMBL/GenBank/DDBJ whole genome shotgun (WGS) entry which is preliminary data.</text>
</comment>
<feature type="non-terminal residue" evidence="2">
    <location>
        <position position="153"/>
    </location>
</feature>
<sequence length="153" mass="16957">MYKGYKLGIVVPAYNEEELISETLEGMPQIADRIYVVDDGSTDATRQIIEGFAGEQFCILPNGQNRGVGAAIVTGYKKCLEEGMDIAVVMAGDKQMDAKYLPQLLRPIIEGKADYAKGNRLSRLGHRSGMSSWRFFGNWLLTLLTRIASGNYK</sequence>
<reference evidence="2" key="1">
    <citation type="journal article" date="2014" name="Front. Microbiol.">
        <title>High frequency of phylogenetically diverse reductive dehalogenase-homologous genes in deep subseafloor sedimentary metagenomes.</title>
        <authorList>
            <person name="Kawai M."/>
            <person name="Futagami T."/>
            <person name="Toyoda A."/>
            <person name="Takaki Y."/>
            <person name="Nishi S."/>
            <person name="Hori S."/>
            <person name="Arai W."/>
            <person name="Tsubouchi T."/>
            <person name="Morono Y."/>
            <person name="Uchiyama I."/>
            <person name="Ito T."/>
            <person name="Fujiyama A."/>
            <person name="Inagaki F."/>
            <person name="Takami H."/>
        </authorList>
    </citation>
    <scope>NUCLEOTIDE SEQUENCE</scope>
    <source>
        <strain evidence="2">Expedition CK06-06</strain>
    </source>
</reference>
<dbReference type="PANTHER" id="PTHR48090">
    <property type="entry name" value="UNDECAPRENYL-PHOSPHATE 4-DEOXY-4-FORMAMIDO-L-ARABINOSE TRANSFERASE-RELATED"/>
    <property type="match status" value="1"/>
</dbReference>